<dbReference type="GO" id="GO:0006508">
    <property type="term" value="P:proteolysis"/>
    <property type="evidence" value="ECO:0007669"/>
    <property type="project" value="UniProtKB-KW"/>
</dbReference>
<evidence type="ECO:0000256" key="4">
    <source>
        <dbReference type="ARBA" id="ARBA00022807"/>
    </source>
</evidence>
<evidence type="ECO:0000256" key="6">
    <source>
        <dbReference type="SAM" id="Phobius"/>
    </source>
</evidence>
<feature type="domain" description="NlpC/P60" evidence="7">
    <location>
        <begin position="460"/>
        <end position="598"/>
    </location>
</feature>
<feature type="compositionally biased region" description="Basic and acidic residues" evidence="5">
    <location>
        <begin position="20"/>
        <end position="46"/>
    </location>
</feature>
<accession>A0A857DJN4</accession>
<gene>
    <name evidence="8" type="ORF">GQ588_10465</name>
</gene>
<sequence length="598" mass="67574">MSKKRQKPFRPAGNVSRLSFTEEERADPTLEKPLKKAEKAADKLEKSYEKIPKKKTLITERTLNASTGKNEVRLYFEEIDKPKPPSKLAYGINSIPQKQLLSEVHKEIRKSEQDNVGLEAAHKTEEGAEFLTRRVQSAYRSHKLRPYLQLSKAEKSTAKAEINYLYQKSMKNSPQLSSNPLSRWQQKRMIKKEYLAARYGKGAKSAQQTAANTKKAATTVAGAADKLMQFIISHRKGFFMLLAIAAVIIVLMSTISSCSLMLEGGLNSIIGTSYTSEDADIIATDNNYTALENTLQQRIDNIESEYPDYDEYRYDLDTIGHNPHELAAYLTSLLQTYKPNEVQGELQRVFDLQYKLTLTPVVEVRYRTETRTDTWTDSDGKTHRDTYTVQVPYNYYILNVKLDNFSVTAIANRLLNNDQLEMYSIYLETRGNKPFIFGGGTNNSAPSTDLSGVKFENGTREGNQNIVNIAKDQVGNVGGQPYWSWYGFNSRVEWCACFVSWCLNQAGYSEPKFAACHSQGIPWFRNHGQWANGNYKDLAPGDVIFFDWEGDGNSDHVGIVIGTDGKRVYTVEGNSGDSCRIRDYDLNSNVIIGYGLMN</sequence>
<evidence type="ECO:0000259" key="7">
    <source>
        <dbReference type="PROSITE" id="PS51935"/>
    </source>
</evidence>
<keyword evidence="3" id="KW-0378">Hydrolase</keyword>
<keyword evidence="6" id="KW-0472">Membrane</keyword>
<evidence type="ECO:0000313" key="8">
    <source>
        <dbReference type="EMBL" id="QHA01023.1"/>
    </source>
</evidence>
<dbReference type="SUPFAM" id="SSF54001">
    <property type="entry name" value="Cysteine proteinases"/>
    <property type="match status" value="1"/>
</dbReference>
<feature type="region of interest" description="Disordered" evidence="5">
    <location>
        <begin position="1"/>
        <end position="46"/>
    </location>
</feature>
<dbReference type="Gene3D" id="3.90.1720.10">
    <property type="entry name" value="endopeptidase domain like (from Nostoc punctiforme)"/>
    <property type="match status" value="1"/>
</dbReference>
<evidence type="ECO:0000256" key="5">
    <source>
        <dbReference type="SAM" id="MobiDB-lite"/>
    </source>
</evidence>
<protein>
    <submittedName>
        <fullName evidence="8">CHAP domain-containing protein</fullName>
    </submittedName>
</protein>
<keyword evidence="6" id="KW-1133">Transmembrane helix</keyword>
<dbReference type="Proteomes" id="UP000430508">
    <property type="component" value="Chromosome"/>
</dbReference>
<keyword evidence="6" id="KW-0812">Transmembrane</keyword>
<proteinExistence type="inferred from homology"/>
<comment type="similarity">
    <text evidence="1">Belongs to the peptidase C40 family.</text>
</comment>
<dbReference type="NCBIfam" id="NF045974">
    <property type="entry name" value="conju_CD1108"/>
    <property type="match status" value="1"/>
</dbReference>
<evidence type="ECO:0000256" key="1">
    <source>
        <dbReference type="ARBA" id="ARBA00007074"/>
    </source>
</evidence>
<name>A0A857DJN4_9FIRM</name>
<keyword evidence="4" id="KW-0788">Thiol protease</keyword>
<dbReference type="GO" id="GO:0008234">
    <property type="term" value="F:cysteine-type peptidase activity"/>
    <property type="evidence" value="ECO:0007669"/>
    <property type="project" value="UniProtKB-KW"/>
</dbReference>
<organism evidence="8 9">
    <name type="scientific">Dehalobacter restrictus</name>
    <dbReference type="NCBI Taxonomy" id="55583"/>
    <lineage>
        <taxon>Bacteria</taxon>
        <taxon>Bacillati</taxon>
        <taxon>Bacillota</taxon>
        <taxon>Clostridia</taxon>
        <taxon>Eubacteriales</taxon>
        <taxon>Desulfitobacteriaceae</taxon>
        <taxon>Dehalobacter</taxon>
    </lineage>
</organism>
<dbReference type="PROSITE" id="PS51935">
    <property type="entry name" value="NLPC_P60"/>
    <property type="match status" value="1"/>
</dbReference>
<feature type="transmembrane region" description="Helical" evidence="6">
    <location>
        <begin position="238"/>
        <end position="262"/>
    </location>
</feature>
<evidence type="ECO:0000256" key="2">
    <source>
        <dbReference type="ARBA" id="ARBA00022670"/>
    </source>
</evidence>
<reference evidence="8 9" key="1">
    <citation type="submission" date="2019-12" db="EMBL/GenBank/DDBJ databases">
        <title>Sequence classification of anaerobic respiratory reductive dehalogenases: First we see many, then we see few.</title>
        <authorList>
            <person name="Molenda O."/>
            <person name="Puentes Jacome L.A."/>
            <person name="Cao X."/>
            <person name="Nesbo C.L."/>
            <person name="Tang S."/>
            <person name="Morson N."/>
            <person name="Patron J."/>
            <person name="Lomheim L."/>
            <person name="Wishart D.S."/>
            <person name="Edwards E.A."/>
        </authorList>
    </citation>
    <scope>NUCLEOTIDE SEQUENCE [LARGE SCALE GENOMIC DNA]</scope>
    <source>
        <strain evidence="8 9">12DCA</strain>
    </source>
</reference>
<dbReference type="AlphaFoldDB" id="A0A857DJN4"/>
<dbReference type="Pfam" id="PF05257">
    <property type="entry name" value="CHAP"/>
    <property type="match status" value="1"/>
</dbReference>
<dbReference type="RefSeq" id="WP_158208378.1">
    <property type="nucleotide sequence ID" value="NZ_CP046996.1"/>
</dbReference>
<evidence type="ECO:0000256" key="3">
    <source>
        <dbReference type="ARBA" id="ARBA00022801"/>
    </source>
</evidence>
<evidence type="ECO:0000313" key="9">
    <source>
        <dbReference type="Proteomes" id="UP000430508"/>
    </source>
</evidence>
<dbReference type="EMBL" id="CP046996">
    <property type="protein sequence ID" value="QHA01023.1"/>
    <property type="molecule type" value="Genomic_DNA"/>
</dbReference>
<keyword evidence="2" id="KW-0645">Protease</keyword>
<dbReference type="InterPro" id="IPR000064">
    <property type="entry name" value="NLP_P60_dom"/>
</dbReference>
<dbReference type="InterPro" id="IPR038765">
    <property type="entry name" value="Papain-like_cys_pep_sf"/>
</dbReference>
<dbReference type="InterPro" id="IPR007921">
    <property type="entry name" value="CHAP_dom"/>
</dbReference>